<organism evidence="2 3">
    <name type="scientific">Mya arenaria</name>
    <name type="common">Soft-shell clam</name>
    <dbReference type="NCBI Taxonomy" id="6604"/>
    <lineage>
        <taxon>Eukaryota</taxon>
        <taxon>Metazoa</taxon>
        <taxon>Spiralia</taxon>
        <taxon>Lophotrochozoa</taxon>
        <taxon>Mollusca</taxon>
        <taxon>Bivalvia</taxon>
        <taxon>Autobranchia</taxon>
        <taxon>Heteroconchia</taxon>
        <taxon>Euheterodonta</taxon>
        <taxon>Imparidentia</taxon>
        <taxon>Neoheterodontei</taxon>
        <taxon>Myida</taxon>
        <taxon>Myoidea</taxon>
        <taxon>Myidae</taxon>
        <taxon>Mya</taxon>
    </lineage>
</organism>
<keyword evidence="3" id="KW-1185">Reference proteome</keyword>
<feature type="compositionally biased region" description="Polar residues" evidence="1">
    <location>
        <begin position="123"/>
        <end position="133"/>
    </location>
</feature>
<reference evidence="2" key="1">
    <citation type="submission" date="2022-11" db="EMBL/GenBank/DDBJ databases">
        <title>Centuries of genome instability and evolution in soft-shell clam transmissible cancer (bioRxiv).</title>
        <authorList>
            <person name="Hart S.F.M."/>
            <person name="Yonemitsu M.A."/>
            <person name="Giersch R.M."/>
            <person name="Beal B.F."/>
            <person name="Arriagada G."/>
            <person name="Davis B.W."/>
            <person name="Ostrander E.A."/>
            <person name="Goff S.P."/>
            <person name="Metzger M.J."/>
        </authorList>
    </citation>
    <scope>NUCLEOTIDE SEQUENCE</scope>
    <source>
        <strain evidence="2">MELC-2E11</strain>
        <tissue evidence="2">Siphon/mantle</tissue>
    </source>
</reference>
<dbReference type="EMBL" id="CP111012">
    <property type="protein sequence ID" value="WAQ93876.1"/>
    <property type="molecule type" value="Genomic_DNA"/>
</dbReference>
<gene>
    <name evidence="2" type="ORF">MAR_006347</name>
</gene>
<accession>A0ABY7DB95</accession>
<evidence type="ECO:0000313" key="3">
    <source>
        <dbReference type="Proteomes" id="UP001164746"/>
    </source>
</evidence>
<name>A0ABY7DB95_MYAAR</name>
<sequence length="133" mass="15062">MFTCSPVHLLFTSVPPCDESNGNSMNKGLEYSTSHGSILAERGPRNMVPLNNYPAGTGKSIVWTGAAYYVPSENRWISQHNYRSLPREARRDAIYFEREDDWVSWKIKNDKPHPPSARGSRESLFNSITKKTG</sequence>
<proteinExistence type="predicted"/>
<evidence type="ECO:0000256" key="1">
    <source>
        <dbReference type="SAM" id="MobiDB-lite"/>
    </source>
</evidence>
<feature type="region of interest" description="Disordered" evidence="1">
    <location>
        <begin position="108"/>
        <end position="133"/>
    </location>
</feature>
<protein>
    <submittedName>
        <fullName evidence="2">Uncharacterized protein</fullName>
    </submittedName>
</protein>
<evidence type="ECO:0000313" key="2">
    <source>
        <dbReference type="EMBL" id="WAQ93876.1"/>
    </source>
</evidence>
<dbReference type="Proteomes" id="UP001164746">
    <property type="component" value="Chromosome 1"/>
</dbReference>